<dbReference type="Proteomes" id="UP000219993">
    <property type="component" value="Chromosome"/>
</dbReference>
<proteinExistence type="predicted"/>
<dbReference type="Gene3D" id="3.40.430.10">
    <property type="entry name" value="Dihydrofolate Reductase, subunit A"/>
    <property type="match status" value="1"/>
</dbReference>
<dbReference type="SUPFAM" id="SSF53597">
    <property type="entry name" value="Dihydrofolate reductase-like"/>
    <property type="match status" value="1"/>
</dbReference>
<feature type="domain" description="Bacterial bifunctional deaminase-reductase C-terminal" evidence="4">
    <location>
        <begin position="3"/>
        <end position="230"/>
    </location>
</feature>
<comment type="pathway">
    <text evidence="1">Cofactor biosynthesis; riboflavin biosynthesis.</text>
</comment>
<keyword evidence="3" id="KW-0560">Oxidoreductase</keyword>
<dbReference type="GO" id="GO:0008703">
    <property type="term" value="F:5-amino-6-(5-phosphoribosylamino)uracil reductase activity"/>
    <property type="evidence" value="ECO:0007669"/>
    <property type="project" value="InterPro"/>
</dbReference>
<name>A0A291P3K5_9GAMM</name>
<organism evidence="5 6">
    <name type="scientific">Halomonas beimenensis</name>
    <dbReference type="NCBI Taxonomy" id="475662"/>
    <lineage>
        <taxon>Bacteria</taxon>
        <taxon>Pseudomonadati</taxon>
        <taxon>Pseudomonadota</taxon>
        <taxon>Gammaproteobacteria</taxon>
        <taxon>Oceanospirillales</taxon>
        <taxon>Halomonadaceae</taxon>
        <taxon>Halomonas</taxon>
    </lineage>
</organism>
<accession>A0A291P3K5</accession>
<evidence type="ECO:0000313" key="6">
    <source>
        <dbReference type="Proteomes" id="UP000219993"/>
    </source>
</evidence>
<dbReference type="EMBL" id="CP021435">
    <property type="protein sequence ID" value="ATJ81450.1"/>
    <property type="molecule type" value="Genomic_DNA"/>
</dbReference>
<evidence type="ECO:0000313" key="5">
    <source>
        <dbReference type="EMBL" id="ATJ81450.1"/>
    </source>
</evidence>
<keyword evidence="6" id="KW-1185">Reference proteome</keyword>
<dbReference type="InterPro" id="IPR050765">
    <property type="entry name" value="Riboflavin_Biosynth_HTPR"/>
</dbReference>
<dbReference type="InterPro" id="IPR024072">
    <property type="entry name" value="DHFR-like_dom_sf"/>
</dbReference>
<protein>
    <submittedName>
        <fullName evidence="5">Putative riboflavin-specific deaminase</fullName>
    </submittedName>
</protein>
<dbReference type="Pfam" id="PF01872">
    <property type="entry name" value="RibD_C"/>
    <property type="match status" value="1"/>
</dbReference>
<keyword evidence="2" id="KW-0521">NADP</keyword>
<dbReference type="AlphaFoldDB" id="A0A291P3K5"/>
<dbReference type="InterPro" id="IPR002734">
    <property type="entry name" value="RibDG_C"/>
</dbReference>
<sequence>MRPSITCHMITSLDGRLHPQRWGGPADGRIDQLVARHYEAAASRLKADGWIVGRRTMAEFVAEHSEHAEAERLEAPRSRPPHLAARAGRDLCVAIDPGGRLRFEADHVEGDHVVVILSERVAEQRLTRLREAGVTYLFAGPDGDDLAPALATLGEAFGVEHLLLEGGGVTNGAFLAAGLIDALSILICPALDGLDGEPSIFDHPGPPGSRPAAGQHLRLRACETLPGGVVWLRHDIEREAPSA</sequence>
<evidence type="ECO:0000256" key="1">
    <source>
        <dbReference type="ARBA" id="ARBA00005104"/>
    </source>
</evidence>
<dbReference type="GO" id="GO:0009231">
    <property type="term" value="P:riboflavin biosynthetic process"/>
    <property type="evidence" value="ECO:0007669"/>
    <property type="project" value="InterPro"/>
</dbReference>
<dbReference type="PANTHER" id="PTHR38011">
    <property type="entry name" value="DIHYDROFOLATE REDUCTASE FAMILY PROTEIN (AFU_ORTHOLOGUE AFUA_8G06820)"/>
    <property type="match status" value="1"/>
</dbReference>
<dbReference type="OrthoDB" id="9800865at2"/>
<dbReference type="KEGG" id="hbe:BEI_0463"/>
<dbReference type="RefSeq" id="WP_097787992.1">
    <property type="nucleotide sequence ID" value="NZ_CP021435.1"/>
</dbReference>
<evidence type="ECO:0000259" key="4">
    <source>
        <dbReference type="Pfam" id="PF01872"/>
    </source>
</evidence>
<evidence type="ECO:0000256" key="3">
    <source>
        <dbReference type="ARBA" id="ARBA00023002"/>
    </source>
</evidence>
<reference evidence="5 6" key="1">
    <citation type="journal article" date="2017" name="Sci. Rep.">
        <title>Revealing the Saline Adaptation Strategies of the Halophilic Bacterium Halomonas beimenensis through High-throughput Omics and Transposon Mutagenesis Approaches.</title>
        <authorList>
            <person name="Chen Y.H."/>
            <person name="Lin S.S."/>
            <person name="Shyu Y.T."/>
        </authorList>
    </citation>
    <scope>NUCLEOTIDE SEQUENCE [LARGE SCALE GENOMIC DNA]</scope>
    <source>
        <strain evidence="5 6">NTU-111</strain>
    </source>
</reference>
<gene>
    <name evidence="5" type="ORF">BEI_0463</name>
</gene>
<dbReference type="PANTHER" id="PTHR38011:SF7">
    <property type="entry name" value="2,5-DIAMINO-6-RIBOSYLAMINO-4(3H)-PYRIMIDINONE 5'-PHOSPHATE REDUCTASE"/>
    <property type="match status" value="1"/>
</dbReference>
<evidence type="ECO:0000256" key="2">
    <source>
        <dbReference type="ARBA" id="ARBA00022857"/>
    </source>
</evidence>